<name>A0A3E0VSY0_9MICO</name>
<evidence type="ECO:0000313" key="2">
    <source>
        <dbReference type="EMBL" id="RFA11987.1"/>
    </source>
</evidence>
<sequence length="122" mass="13122">MVLAFAGGSDQPPSGAQSAFLVLVAAVFQGGSIWAFAKKDRAEPEAVKIALRRLLKISTRINSARLMAERGNDEVAARAKADTLGELSTALSFIEEDLVESVEDWSNLHPAVLRAIEEGRND</sequence>
<evidence type="ECO:0000313" key="3">
    <source>
        <dbReference type="Proteomes" id="UP000256709"/>
    </source>
</evidence>
<protein>
    <submittedName>
        <fullName evidence="2">Uncharacterized protein</fullName>
    </submittedName>
</protein>
<comment type="caution">
    <text evidence="2">The sequence shown here is derived from an EMBL/GenBank/DDBJ whole genome shotgun (WGS) entry which is preliminary data.</text>
</comment>
<keyword evidence="1" id="KW-1133">Transmembrane helix</keyword>
<reference evidence="2 3" key="1">
    <citation type="submission" date="2017-04" db="EMBL/GenBank/DDBJ databases">
        <title>Comparative genome analysis of Subtercola boreus.</title>
        <authorList>
            <person name="Cho Y.-J."/>
            <person name="Cho A."/>
            <person name="Kim O.-S."/>
            <person name="Lee J.-I."/>
        </authorList>
    </citation>
    <scope>NUCLEOTIDE SEQUENCE [LARGE SCALE GENOMIC DNA]</scope>
    <source>
        <strain evidence="2 3">P27444</strain>
    </source>
</reference>
<accession>A0A3E0VSY0</accession>
<gene>
    <name evidence="2" type="ORF">B7R21_11680</name>
</gene>
<evidence type="ECO:0000256" key="1">
    <source>
        <dbReference type="SAM" id="Phobius"/>
    </source>
</evidence>
<dbReference type="RefSeq" id="WP_116283426.1">
    <property type="nucleotide sequence ID" value="NZ_NBXA01000022.1"/>
</dbReference>
<proteinExistence type="predicted"/>
<feature type="transmembrane region" description="Helical" evidence="1">
    <location>
        <begin position="20"/>
        <end position="37"/>
    </location>
</feature>
<keyword evidence="1" id="KW-0472">Membrane</keyword>
<dbReference type="Proteomes" id="UP000256709">
    <property type="component" value="Unassembled WGS sequence"/>
</dbReference>
<dbReference type="EMBL" id="NBXA01000022">
    <property type="protein sequence ID" value="RFA11987.1"/>
    <property type="molecule type" value="Genomic_DNA"/>
</dbReference>
<keyword evidence="1" id="KW-0812">Transmembrane</keyword>
<organism evidence="2 3">
    <name type="scientific">Subtercola boreus</name>
    <dbReference type="NCBI Taxonomy" id="120213"/>
    <lineage>
        <taxon>Bacteria</taxon>
        <taxon>Bacillati</taxon>
        <taxon>Actinomycetota</taxon>
        <taxon>Actinomycetes</taxon>
        <taxon>Micrococcales</taxon>
        <taxon>Microbacteriaceae</taxon>
        <taxon>Subtercola</taxon>
    </lineage>
</organism>
<dbReference type="AlphaFoldDB" id="A0A3E0VSY0"/>